<name>A0A1W1EC59_9ZZZZ</name>
<dbReference type="EMBL" id="FPKX01000008">
    <property type="protein sequence ID" value="SFZ97639.1"/>
    <property type="molecule type" value="Genomic_DNA"/>
</dbReference>
<dbReference type="AlphaFoldDB" id="A0A1W1EC59"/>
<feature type="region of interest" description="Disordered" evidence="1">
    <location>
        <begin position="1"/>
        <end position="45"/>
    </location>
</feature>
<accession>A0A1W1EC59</accession>
<reference evidence="2" key="1">
    <citation type="submission" date="2016-10" db="EMBL/GenBank/DDBJ databases">
        <authorList>
            <person name="de Groot N.N."/>
        </authorList>
    </citation>
    <scope>NUCLEOTIDE SEQUENCE</scope>
</reference>
<sequence length="45" mass="4807">MFEDISLTLDSKKEKKNSVKEKSDNAKASVGQAPKQAAASKPVDS</sequence>
<protein>
    <submittedName>
        <fullName evidence="2">Uncharacterized protein</fullName>
    </submittedName>
</protein>
<organism evidence="2">
    <name type="scientific">hydrothermal vent metagenome</name>
    <dbReference type="NCBI Taxonomy" id="652676"/>
    <lineage>
        <taxon>unclassified sequences</taxon>
        <taxon>metagenomes</taxon>
        <taxon>ecological metagenomes</taxon>
    </lineage>
</organism>
<gene>
    <name evidence="2" type="ORF">MNB_SV-5-603</name>
</gene>
<evidence type="ECO:0000256" key="1">
    <source>
        <dbReference type="SAM" id="MobiDB-lite"/>
    </source>
</evidence>
<evidence type="ECO:0000313" key="2">
    <source>
        <dbReference type="EMBL" id="SFZ97639.1"/>
    </source>
</evidence>
<feature type="compositionally biased region" description="Basic and acidic residues" evidence="1">
    <location>
        <begin position="10"/>
        <end position="25"/>
    </location>
</feature>
<proteinExistence type="predicted"/>